<dbReference type="Pfam" id="PF04233">
    <property type="entry name" value="Phage_Mu_F"/>
    <property type="match status" value="1"/>
</dbReference>
<feature type="domain" description="Phage head morphogenesis" evidence="1">
    <location>
        <begin position="151"/>
        <end position="255"/>
    </location>
</feature>
<dbReference type="Proteomes" id="UP001498469">
    <property type="component" value="Unassembled WGS sequence"/>
</dbReference>
<proteinExistence type="predicted"/>
<accession>A0ABU7UI22</accession>
<reference evidence="2 3" key="1">
    <citation type="submission" date="2023-11" db="EMBL/GenBank/DDBJ databases">
        <title>Draft genome sequence of a psychrophilic Clostridium strain from permafrost water brine.</title>
        <authorList>
            <person name="Shcherbakova V.A."/>
            <person name="Trubitsyn V.E."/>
            <person name="Zakharyuk A.G."/>
        </authorList>
    </citation>
    <scope>NUCLEOTIDE SEQUENCE [LARGE SCALE GENOMIC DNA]</scope>
    <source>
        <strain evidence="2 3">14F</strain>
    </source>
</reference>
<dbReference type="RefSeq" id="WP_216247526.1">
    <property type="nucleotide sequence ID" value="NZ_JAZHFS010000001.1"/>
</dbReference>
<keyword evidence="3" id="KW-1185">Reference proteome</keyword>
<name>A0ABU7UI22_9CLOT</name>
<protein>
    <submittedName>
        <fullName evidence="2">Minor capsid protein</fullName>
    </submittedName>
</protein>
<dbReference type="NCBIfam" id="TIGR01641">
    <property type="entry name" value="phageSPP1_gp7"/>
    <property type="match status" value="1"/>
</dbReference>
<evidence type="ECO:0000259" key="1">
    <source>
        <dbReference type="Pfam" id="PF04233"/>
    </source>
</evidence>
<comment type="caution">
    <text evidence="2">The sequence shown here is derived from an EMBL/GenBank/DDBJ whole genome shotgun (WGS) entry which is preliminary data.</text>
</comment>
<gene>
    <name evidence="2" type="ORF">SJI18_01080</name>
</gene>
<dbReference type="EMBL" id="JAZHFS010000001">
    <property type="protein sequence ID" value="MEF2110896.1"/>
    <property type="molecule type" value="Genomic_DNA"/>
</dbReference>
<dbReference type="InterPro" id="IPR006528">
    <property type="entry name" value="Phage_head_morphogenesis_dom"/>
</dbReference>
<sequence length="291" mass="32935">MDKEYRKLIEQIKVDGENYSDEEMKIIYKGQKTELDKLHALLGTLFIKYGIDGFLKMNASQKADVDIKSMLKLMGKNLGNSEVSKVTDILESVFKDTYYKNAYTMQKGMKVGLKFDMISQKHIDAAVNAKYDTEIFSDRIWKHKADLVDKLQASLIKTMNGETTIDKVARDIKNTFNVTAYESKLLVGNECARVQSQANEDIAVSTGVEQQMYSATLDGQTSSECAGDDSKIWDIDDPEKVIPPENHVGCRCCLINVPYAGWSPTQRRDNETHELIPNQTYAEWSKDKGID</sequence>
<evidence type="ECO:0000313" key="2">
    <source>
        <dbReference type="EMBL" id="MEF2110896.1"/>
    </source>
</evidence>
<organism evidence="2 3">
    <name type="scientific">Clostridium frigoriphilum</name>
    <dbReference type="NCBI Taxonomy" id="443253"/>
    <lineage>
        <taxon>Bacteria</taxon>
        <taxon>Bacillati</taxon>
        <taxon>Bacillota</taxon>
        <taxon>Clostridia</taxon>
        <taxon>Eubacteriales</taxon>
        <taxon>Clostridiaceae</taxon>
        <taxon>Clostridium</taxon>
    </lineage>
</organism>
<evidence type="ECO:0000313" key="3">
    <source>
        <dbReference type="Proteomes" id="UP001498469"/>
    </source>
</evidence>